<evidence type="ECO:0000313" key="2">
    <source>
        <dbReference type="Proteomes" id="UP000000254"/>
    </source>
</evidence>
<dbReference type="eggNOG" id="arCOG04008">
    <property type="taxonomic scope" value="Archaea"/>
</dbReference>
<reference evidence="1 2" key="2">
    <citation type="journal article" date="2009" name="Stand. Genomic Sci.">
        <title>Complete genome sequence of Staphylothermus marinus Stetter and Fiala 1986 type strain F1.</title>
        <authorList>
            <person name="Anderson I.J."/>
            <person name="Sun H."/>
            <person name="Lapidus A."/>
            <person name="Copeland A."/>
            <person name="Glavina Del Rio T."/>
            <person name="Tice H."/>
            <person name="Dalin E."/>
            <person name="Lucas S."/>
            <person name="Barry K."/>
            <person name="Land M."/>
            <person name="Richardson P."/>
            <person name="Huber H."/>
            <person name="Kyrpides N.C."/>
        </authorList>
    </citation>
    <scope>NUCLEOTIDE SEQUENCE [LARGE SCALE GENOMIC DNA]</scope>
    <source>
        <strain evidence="2">ATCC 43588 / DSM 3639 / JCM 9404 / F1</strain>
    </source>
</reference>
<dbReference type="EMBL" id="CP000575">
    <property type="protein sequence ID" value="ABN69420.1"/>
    <property type="molecule type" value="Genomic_DNA"/>
</dbReference>
<organism evidence="1 2">
    <name type="scientific">Staphylothermus marinus (strain ATCC 43588 / DSM 3639 / JCM 9404 / F1)</name>
    <dbReference type="NCBI Taxonomy" id="399550"/>
    <lineage>
        <taxon>Archaea</taxon>
        <taxon>Thermoproteota</taxon>
        <taxon>Thermoprotei</taxon>
        <taxon>Desulfurococcales</taxon>
        <taxon>Desulfurococcaceae</taxon>
        <taxon>Staphylothermus</taxon>
    </lineage>
</organism>
<dbReference type="RefSeq" id="WP_011838611.1">
    <property type="nucleotide sequence ID" value="NC_009033.1"/>
</dbReference>
<keyword evidence="2" id="KW-1185">Reference proteome</keyword>
<name>A3DLB0_STAMF</name>
<gene>
    <name evidence="1" type="ordered locus">Smar_0307</name>
</gene>
<dbReference type="AlphaFoldDB" id="A3DLB0"/>
<dbReference type="Proteomes" id="UP000000254">
    <property type="component" value="Chromosome"/>
</dbReference>
<reference evidence="2" key="1">
    <citation type="journal article" date="2009" name="BMC Genomics">
        <title>The complete genome sequence of Staphylothermus marinus reveals differences in sulfur metabolism among heterotrophic Crenarchaeota.</title>
        <authorList>
            <person name="Anderson I.J."/>
            <person name="Dharmarajan L."/>
            <person name="Rodriguez J."/>
            <person name="Hooper S."/>
            <person name="Porat I."/>
            <person name="Ulrich L.E."/>
            <person name="Elkins J.G."/>
            <person name="Mavromatis K."/>
            <person name="Sun H."/>
            <person name="Land M."/>
            <person name="Lapidus A."/>
            <person name="Lucas S."/>
            <person name="Barry K."/>
            <person name="Huber H."/>
            <person name="Zhulin I.B."/>
            <person name="Whitman W.B."/>
            <person name="Mukhopadhyay B."/>
            <person name="Woese C."/>
            <person name="Bristow J."/>
            <person name="Kyrpides N."/>
        </authorList>
    </citation>
    <scope>NUCLEOTIDE SEQUENCE [LARGE SCALE GENOMIC DNA]</scope>
    <source>
        <strain evidence="2">ATCC 43588 / DSM 3639 / JCM 9404 / F1</strain>
    </source>
</reference>
<proteinExistence type="predicted"/>
<dbReference type="GeneID" id="4906979"/>
<evidence type="ECO:0008006" key="3">
    <source>
        <dbReference type="Google" id="ProtNLM"/>
    </source>
</evidence>
<dbReference type="OrthoDB" id="373537at2157"/>
<dbReference type="HOGENOM" id="CLU_1830670_0_0_2"/>
<evidence type="ECO:0000313" key="1">
    <source>
        <dbReference type="EMBL" id="ABN69420.1"/>
    </source>
</evidence>
<sequence>MSYKYHRDILVNTYLDIVKNKNYDLILQNIAKYGKNYIKDTSKTAYRKIHSILTSILDKLLSNPGDREKYIADLVESTILIRYQAERKQLNWNLSKELVGILETFLKQIRNLDAESLRVHVRTIKMIIDSILAFYYNQFK</sequence>
<accession>A3DLB0</accession>
<protein>
    <recommendedName>
        <fullName evidence="3">CRISPR type III A-associated protein Csm2</fullName>
    </recommendedName>
</protein>
<dbReference type="STRING" id="399550.Smar_0307"/>
<dbReference type="KEGG" id="smr:Smar_0307"/>